<dbReference type="STRING" id="4829.A0A163JSI5"/>
<dbReference type="OrthoDB" id="2286093at2759"/>
<dbReference type="InterPro" id="IPR036872">
    <property type="entry name" value="CH_dom_sf"/>
</dbReference>
<dbReference type="AlphaFoldDB" id="A0A163JSI5"/>
<comment type="subcellular location">
    <subcellularLocation>
        <location evidence="1">Cytoplasm</location>
        <location evidence="1">Cytoskeleton</location>
    </subcellularLocation>
</comment>
<evidence type="ECO:0000256" key="4">
    <source>
        <dbReference type="ARBA" id="ARBA00023212"/>
    </source>
</evidence>
<dbReference type="PROSITE" id="PS51230">
    <property type="entry name" value="EB1_C"/>
    <property type="match status" value="1"/>
</dbReference>
<dbReference type="GO" id="GO:0005874">
    <property type="term" value="C:microtubule"/>
    <property type="evidence" value="ECO:0007669"/>
    <property type="project" value="UniProtKB-KW"/>
</dbReference>
<keyword evidence="4" id="KW-0206">Cytoskeleton</keyword>
<gene>
    <name evidence="8" type="primary">ABSGL_07334.1 scaffold 8717</name>
</gene>
<feature type="compositionally biased region" description="Low complexity" evidence="6">
    <location>
        <begin position="176"/>
        <end position="187"/>
    </location>
</feature>
<dbReference type="InParanoid" id="A0A163JSI5"/>
<keyword evidence="3 5" id="KW-0493">Microtubule</keyword>
<evidence type="ECO:0000313" key="8">
    <source>
        <dbReference type="EMBL" id="SAM01593.1"/>
    </source>
</evidence>
<evidence type="ECO:0000313" key="9">
    <source>
        <dbReference type="Proteomes" id="UP000078561"/>
    </source>
</evidence>
<accession>A0A163JSI5</accession>
<dbReference type="InterPro" id="IPR004953">
    <property type="entry name" value="EB1_C"/>
</dbReference>
<keyword evidence="9" id="KW-1185">Reference proteome</keyword>
<dbReference type="PANTHER" id="PTHR10623">
    <property type="entry name" value="MICROTUBULE-ASSOCIATED PROTEIN RP/EB FAMILY MEMBER"/>
    <property type="match status" value="1"/>
</dbReference>
<evidence type="ECO:0000256" key="1">
    <source>
        <dbReference type="ARBA" id="ARBA00004245"/>
    </source>
</evidence>
<dbReference type="Proteomes" id="UP000078561">
    <property type="component" value="Unassembled WGS sequence"/>
</dbReference>
<keyword evidence="2" id="KW-0963">Cytoplasm</keyword>
<organism evidence="8">
    <name type="scientific">Absidia glauca</name>
    <name type="common">Pin mould</name>
    <dbReference type="NCBI Taxonomy" id="4829"/>
    <lineage>
        <taxon>Eukaryota</taxon>
        <taxon>Fungi</taxon>
        <taxon>Fungi incertae sedis</taxon>
        <taxon>Mucoromycota</taxon>
        <taxon>Mucoromycotina</taxon>
        <taxon>Mucoromycetes</taxon>
        <taxon>Mucorales</taxon>
        <taxon>Cunninghamellaceae</taxon>
        <taxon>Absidia</taxon>
    </lineage>
</organism>
<dbReference type="SUPFAM" id="SSF140612">
    <property type="entry name" value="EB1 dimerisation domain-like"/>
    <property type="match status" value="1"/>
</dbReference>
<feature type="region of interest" description="Disordered" evidence="6">
    <location>
        <begin position="172"/>
        <end position="211"/>
    </location>
</feature>
<dbReference type="InterPro" id="IPR027328">
    <property type="entry name" value="MAPRE"/>
</dbReference>
<evidence type="ECO:0000256" key="2">
    <source>
        <dbReference type="ARBA" id="ARBA00022490"/>
    </source>
</evidence>
<dbReference type="GO" id="GO:0008017">
    <property type="term" value="F:microtubule binding"/>
    <property type="evidence" value="ECO:0007669"/>
    <property type="project" value="InterPro"/>
</dbReference>
<evidence type="ECO:0000256" key="3">
    <source>
        <dbReference type="ARBA" id="ARBA00022701"/>
    </source>
</evidence>
<dbReference type="Gene3D" id="1.20.5.1430">
    <property type="match status" value="1"/>
</dbReference>
<proteinExistence type="predicted"/>
<dbReference type="Gene3D" id="1.10.418.10">
    <property type="entry name" value="Calponin-like domain"/>
    <property type="match status" value="1"/>
</dbReference>
<evidence type="ECO:0000256" key="6">
    <source>
        <dbReference type="SAM" id="MobiDB-lite"/>
    </source>
</evidence>
<feature type="domain" description="EB1 C-terminal" evidence="7">
    <location>
        <begin position="207"/>
        <end position="278"/>
    </location>
</feature>
<evidence type="ECO:0000259" key="7">
    <source>
        <dbReference type="PROSITE" id="PS51230"/>
    </source>
</evidence>
<sequence>MTESRTELVIWVNNLLAMQYTKVEQLGTGVAYSQIIDSIYGDVHLAKIKFKARHEYEFIDNYKVLQRSFEKHKFQDNLEFLQWIKLFWDANYQGGVYDAVGRRQRGINKAAAVRSSPAPPLKMRHGRIANHSFSDLASYASLSSTSSSTAATSLETPIDTATGVRVNVYSGRHCQSPSSSSSASVVSLDNKAKRTRTLASHPRSPSPMSSSNRIIMDLNQQICQLQSTIDSLHVEKDFYHRKLDKVEQTFTASNHNRTLVSSPLHKIGTILGATEVLV</sequence>
<dbReference type="SUPFAM" id="SSF47576">
    <property type="entry name" value="Calponin-homology domain, CH-domain"/>
    <property type="match status" value="1"/>
</dbReference>
<name>A0A163JSI5_ABSGL</name>
<feature type="compositionally biased region" description="Low complexity" evidence="6">
    <location>
        <begin position="200"/>
        <end position="211"/>
    </location>
</feature>
<reference evidence="8" key="1">
    <citation type="submission" date="2016-04" db="EMBL/GenBank/DDBJ databases">
        <authorList>
            <person name="Evans L.H."/>
            <person name="Alamgir A."/>
            <person name="Owens N."/>
            <person name="Weber N.D."/>
            <person name="Virtaneva K."/>
            <person name="Barbian K."/>
            <person name="Babar A."/>
            <person name="Rosenke K."/>
        </authorList>
    </citation>
    <scope>NUCLEOTIDE SEQUENCE [LARGE SCALE GENOMIC DNA]</scope>
    <source>
        <strain evidence="8">CBS 101.48</strain>
    </source>
</reference>
<dbReference type="InterPro" id="IPR036133">
    <property type="entry name" value="EB1_C_sf"/>
</dbReference>
<dbReference type="EMBL" id="LT553527">
    <property type="protein sequence ID" value="SAM01593.1"/>
    <property type="molecule type" value="Genomic_DNA"/>
</dbReference>
<evidence type="ECO:0000256" key="5">
    <source>
        <dbReference type="PROSITE-ProRule" id="PRU00576"/>
    </source>
</evidence>
<protein>
    <recommendedName>
        <fullName evidence="7">EB1 C-terminal domain-containing protein</fullName>
    </recommendedName>
</protein>